<dbReference type="STRING" id="1182541.W9Y8N1"/>
<proteinExistence type="predicted"/>
<dbReference type="eggNOG" id="KOG0998">
    <property type="taxonomic scope" value="Eukaryota"/>
</dbReference>
<evidence type="ECO:0000259" key="2">
    <source>
        <dbReference type="PROSITE" id="PS50031"/>
    </source>
</evidence>
<keyword evidence="4" id="KW-1185">Reference proteome</keyword>
<feature type="compositionally biased region" description="Low complexity" evidence="1">
    <location>
        <begin position="354"/>
        <end position="365"/>
    </location>
</feature>
<feature type="compositionally biased region" description="Acidic residues" evidence="1">
    <location>
        <begin position="317"/>
        <end position="329"/>
    </location>
</feature>
<feature type="compositionally biased region" description="Low complexity" evidence="1">
    <location>
        <begin position="235"/>
        <end position="270"/>
    </location>
</feature>
<name>W9Y8N1_9EURO</name>
<dbReference type="InterPro" id="IPR011992">
    <property type="entry name" value="EF-hand-dom_pair"/>
</dbReference>
<feature type="region of interest" description="Disordered" evidence="1">
    <location>
        <begin position="385"/>
        <end position="492"/>
    </location>
</feature>
<evidence type="ECO:0000256" key="1">
    <source>
        <dbReference type="SAM" id="MobiDB-lite"/>
    </source>
</evidence>
<dbReference type="Pfam" id="PF12763">
    <property type="entry name" value="EH"/>
    <property type="match status" value="1"/>
</dbReference>
<feature type="region of interest" description="Disordered" evidence="1">
    <location>
        <begin position="1"/>
        <end position="165"/>
    </location>
</feature>
<feature type="compositionally biased region" description="Basic residues" evidence="1">
    <location>
        <begin position="475"/>
        <end position="485"/>
    </location>
</feature>
<dbReference type="GeneID" id="19164006"/>
<protein>
    <recommendedName>
        <fullName evidence="2">EH domain-containing protein</fullName>
    </recommendedName>
</protein>
<dbReference type="OrthoDB" id="10045710at2759"/>
<feature type="compositionally biased region" description="Low complexity" evidence="1">
    <location>
        <begin position="385"/>
        <end position="404"/>
    </location>
</feature>
<dbReference type="EMBL" id="AMWN01000011">
    <property type="protein sequence ID" value="EXJ78759.1"/>
    <property type="molecule type" value="Genomic_DNA"/>
</dbReference>
<feature type="compositionally biased region" description="Polar residues" evidence="1">
    <location>
        <begin position="51"/>
        <end position="60"/>
    </location>
</feature>
<dbReference type="AlphaFoldDB" id="W9Y8N1"/>
<dbReference type="Proteomes" id="UP000019484">
    <property type="component" value="Unassembled WGS sequence"/>
</dbReference>
<feature type="region of interest" description="Disordered" evidence="1">
    <location>
        <begin position="209"/>
        <end position="369"/>
    </location>
</feature>
<feature type="compositionally biased region" description="Polar residues" evidence="1">
    <location>
        <begin position="286"/>
        <end position="295"/>
    </location>
</feature>
<feature type="compositionally biased region" description="Low complexity" evidence="1">
    <location>
        <begin position="134"/>
        <end position="150"/>
    </location>
</feature>
<dbReference type="InterPro" id="IPR000261">
    <property type="entry name" value="EH_dom"/>
</dbReference>
<feature type="compositionally biased region" description="Polar residues" evidence="1">
    <location>
        <begin position="96"/>
        <end position="112"/>
    </location>
</feature>
<dbReference type="HOGENOM" id="CLU_014603_0_0_1"/>
<feature type="compositionally biased region" description="Low complexity" evidence="1">
    <location>
        <begin position="532"/>
        <end position="547"/>
    </location>
</feature>
<gene>
    <name evidence="3" type="ORF">A1O1_09161</name>
</gene>
<feature type="domain" description="EH" evidence="2">
    <location>
        <begin position="566"/>
        <end position="630"/>
    </location>
</feature>
<dbReference type="Gene3D" id="1.10.238.10">
    <property type="entry name" value="EF-hand"/>
    <property type="match status" value="1"/>
</dbReference>
<reference evidence="3 4" key="1">
    <citation type="submission" date="2013-03" db="EMBL/GenBank/DDBJ databases">
        <title>The Genome Sequence of Capronia coronata CBS 617.96.</title>
        <authorList>
            <consortium name="The Broad Institute Genomics Platform"/>
            <person name="Cuomo C."/>
            <person name="de Hoog S."/>
            <person name="Gorbushina A."/>
            <person name="Walker B."/>
            <person name="Young S.K."/>
            <person name="Zeng Q."/>
            <person name="Gargeya S."/>
            <person name="Fitzgerald M."/>
            <person name="Haas B."/>
            <person name="Abouelleil A."/>
            <person name="Allen A.W."/>
            <person name="Alvarado L."/>
            <person name="Arachchi H.M."/>
            <person name="Berlin A.M."/>
            <person name="Chapman S.B."/>
            <person name="Gainer-Dewar J."/>
            <person name="Goldberg J."/>
            <person name="Griggs A."/>
            <person name="Gujja S."/>
            <person name="Hansen M."/>
            <person name="Howarth C."/>
            <person name="Imamovic A."/>
            <person name="Ireland A."/>
            <person name="Larimer J."/>
            <person name="McCowan C."/>
            <person name="Murphy C."/>
            <person name="Pearson M."/>
            <person name="Poon T.W."/>
            <person name="Priest M."/>
            <person name="Roberts A."/>
            <person name="Saif S."/>
            <person name="Shea T."/>
            <person name="Sisk P."/>
            <person name="Sykes S."/>
            <person name="Wortman J."/>
            <person name="Nusbaum C."/>
            <person name="Birren B."/>
        </authorList>
    </citation>
    <scope>NUCLEOTIDE SEQUENCE [LARGE SCALE GENOMIC DNA]</scope>
    <source>
        <strain evidence="3 4">CBS 617.96</strain>
    </source>
</reference>
<feature type="region of interest" description="Disordered" evidence="1">
    <location>
        <begin position="532"/>
        <end position="551"/>
    </location>
</feature>
<accession>W9Y8N1</accession>
<comment type="caution">
    <text evidence="3">The sequence shown here is derived from an EMBL/GenBank/DDBJ whole genome shotgun (WGS) entry which is preliminary data.</text>
</comment>
<evidence type="ECO:0000313" key="4">
    <source>
        <dbReference type="Proteomes" id="UP000019484"/>
    </source>
</evidence>
<dbReference type="RefSeq" id="XP_007728207.1">
    <property type="nucleotide sequence ID" value="XM_007730017.1"/>
</dbReference>
<sequence>MTEKQARRPPVAPKPSFIHQDATTVKISPLPSPALQGATTAFGPGPVKVSNAVSSHNPSTGALLAATAAAGKRQQAQQQAQQQHWQNAPKNGLVAQLQSSGSRGRQPATRNESFAASQSSPSPPKARFQPHSPQSTTSAVAQVAASAATSPVRQPESKEDLTSLYLPGIERLDGMRLRSRSTSSVQSDTVLSAQRSPAALAGAIASMTNAPVQDRGQIEDKQKTDLSGISHLFLSPSHPSTGSSPSPSPSGTAAAAVATRNAAAAAAATAEARRREESVFGESRLSDSFSENVALSPSLAKGSSWPEIKLTPPETNSDTDSESLDDYESAPETPQEPRSAPVPLRRPGRAATVAQENANAHNAEAPILDARTKMTASSLADAMVASSLASQQSASRVASPARNGQPPPPPPKPRRRSRSASLFETGKPHLPFLGRGSETAPQTPKLPPRKQRPMRQTMRSPSPDHREKDDEPAKRGRRHWRRHPNMHHEGDRKRWRDLVTDRERKRYEGVWAANRGLLVDLDLAILEALQEQSQHSQQQQQQQQPQHPAHKNIVNPADLVVNVVVRDIWERSRLPKDVLEEVWDLVAAPGATAVNREEFVIGLWLIDQRLKGRKLPVKVSPSVWQSVRHPQGVRIRNKSMHK</sequence>
<dbReference type="PROSITE" id="PS50031">
    <property type="entry name" value="EH"/>
    <property type="match status" value="1"/>
</dbReference>
<dbReference type="SUPFAM" id="SSF47473">
    <property type="entry name" value="EF-hand"/>
    <property type="match status" value="1"/>
</dbReference>
<dbReference type="SMART" id="SM00027">
    <property type="entry name" value="EH"/>
    <property type="match status" value="1"/>
</dbReference>
<evidence type="ECO:0000313" key="3">
    <source>
        <dbReference type="EMBL" id="EXJ78759.1"/>
    </source>
</evidence>
<feature type="compositionally biased region" description="Basic and acidic residues" evidence="1">
    <location>
        <begin position="462"/>
        <end position="474"/>
    </location>
</feature>
<feature type="compositionally biased region" description="Low complexity" evidence="1">
    <location>
        <begin position="62"/>
        <end position="88"/>
    </location>
</feature>
<organism evidence="3 4">
    <name type="scientific">Capronia coronata CBS 617.96</name>
    <dbReference type="NCBI Taxonomy" id="1182541"/>
    <lineage>
        <taxon>Eukaryota</taxon>
        <taxon>Fungi</taxon>
        <taxon>Dikarya</taxon>
        <taxon>Ascomycota</taxon>
        <taxon>Pezizomycotina</taxon>
        <taxon>Eurotiomycetes</taxon>
        <taxon>Chaetothyriomycetidae</taxon>
        <taxon>Chaetothyriales</taxon>
        <taxon>Herpotrichiellaceae</taxon>
        <taxon>Capronia</taxon>
    </lineage>
</organism>